<dbReference type="AlphaFoldDB" id="A0A0F7U4D6"/>
<name>A0A0F7U4D6_PENBI</name>
<dbReference type="Proteomes" id="UP000042958">
    <property type="component" value="Unassembled WGS sequence"/>
</dbReference>
<dbReference type="EMBL" id="CDHK01000018">
    <property type="protein sequence ID" value="CEJ62575.1"/>
    <property type="molecule type" value="Genomic_DNA"/>
</dbReference>
<evidence type="ECO:0000313" key="2">
    <source>
        <dbReference type="EMBL" id="CEJ62575.1"/>
    </source>
</evidence>
<evidence type="ECO:0000313" key="3">
    <source>
        <dbReference type="Proteomes" id="UP000042958"/>
    </source>
</evidence>
<accession>A0A0F7U4D6</accession>
<evidence type="ECO:0000256" key="1">
    <source>
        <dbReference type="SAM" id="MobiDB-lite"/>
    </source>
</evidence>
<proteinExistence type="predicted"/>
<sequence length="92" mass="10849">MFKQTTQRLYQLLGKTKLEDLPPSWQGPMDRVLKSEEQKNPNFKFAEIRGSSPHRSYDDPSDPDDVLSVRLKNEDKKTIDRIHVHQDESVRR</sequence>
<feature type="region of interest" description="Disordered" evidence="1">
    <location>
        <begin position="34"/>
        <end position="72"/>
    </location>
</feature>
<reference evidence="3" key="1">
    <citation type="journal article" date="2015" name="Genome Announc.">
        <title>Draft genome sequence of the fungus Penicillium brasilianum MG11.</title>
        <authorList>
            <person name="Horn F."/>
            <person name="Linde J."/>
            <person name="Mattern D.J."/>
            <person name="Walther G."/>
            <person name="Guthke R."/>
            <person name="Brakhage A.A."/>
            <person name="Valiante V."/>
        </authorList>
    </citation>
    <scope>NUCLEOTIDE SEQUENCE [LARGE SCALE GENOMIC DNA]</scope>
    <source>
        <strain evidence="3">MG11</strain>
    </source>
</reference>
<dbReference type="OrthoDB" id="3531694at2759"/>
<organism evidence="2 3">
    <name type="scientific">Penicillium brasilianum</name>
    <dbReference type="NCBI Taxonomy" id="104259"/>
    <lineage>
        <taxon>Eukaryota</taxon>
        <taxon>Fungi</taxon>
        <taxon>Dikarya</taxon>
        <taxon>Ascomycota</taxon>
        <taxon>Pezizomycotina</taxon>
        <taxon>Eurotiomycetes</taxon>
        <taxon>Eurotiomycetidae</taxon>
        <taxon>Eurotiales</taxon>
        <taxon>Aspergillaceae</taxon>
        <taxon>Penicillium</taxon>
    </lineage>
</organism>
<keyword evidence="3" id="KW-1185">Reference proteome</keyword>
<protein>
    <submittedName>
        <fullName evidence="2">Uncharacterized protein</fullName>
    </submittedName>
</protein>
<gene>
    <name evidence="2" type="ORF">PMG11_11072</name>
</gene>